<reference evidence="3" key="1">
    <citation type="submission" date="2022-01" db="EMBL/GenBank/DDBJ databases">
        <title>Collection of gut derived symbiotic bacterial strains cultured from healthy donors.</title>
        <authorList>
            <person name="Lin H."/>
            <person name="Kohout C."/>
            <person name="Waligurski E."/>
            <person name="Pamer E.G."/>
        </authorList>
    </citation>
    <scope>NUCLEOTIDE SEQUENCE</scope>
    <source>
        <strain evidence="3">DFI.5.49</strain>
    </source>
</reference>
<sequence length="352" mass="38853">MSKLLKVIVNTLLLLAILSAGALVIPPFAGITTLVSDGMGNTNISRGAVTYAKKTDTSSVATGDKILVDDNSGKYIYTIQSLDIAAGTASVKNVISGDTTEITVRATVSKVIVTIPVIGFLSMAAQSREGIMIIGLAILFLVILFILSEVWKRDEEEDEEEEEEDEDEDDEKASEELRSRKKAALEEKKKREEQEMTEQLRAADQKTAEEEKQDEFEIPDLEEEGTEQVSFHTVDLQNLVRGEETEEIPEAVEETEIVEEAAAEETAEEVTEETEETESAEPETVEEIEEFEETIEEPEEEPEPEPSEPIELAMPVYTAEELLQKAHAAGDDPKVIEDPATGITILDYSDIL</sequence>
<evidence type="ECO:0000313" key="4">
    <source>
        <dbReference type="Proteomes" id="UP001199915"/>
    </source>
</evidence>
<feature type="compositionally biased region" description="Acidic residues" evidence="1">
    <location>
        <begin position="211"/>
        <end position="226"/>
    </location>
</feature>
<keyword evidence="2" id="KW-1133">Transmembrane helix</keyword>
<keyword evidence="2" id="KW-0472">Membrane</keyword>
<organism evidence="3 4">
    <name type="scientific">Fusicatenibacter saccharivorans</name>
    <dbReference type="NCBI Taxonomy" id="1150298"/>
    <lineage>
        <taxon>Bacteria</taxon>
        <taxon>Bacillati</taxon>
        <taxon>Bacillota</taxon>
        <taxon>Clostridia</taxon>
        <taxon>Lachnospirales</taxon>
        <taxon>Lachnospiraceae</taxon>
        <taxon>Fusicatenibacter</taxon>
    </lineage>
</organism>
<evidence type="ECO:0000313" key="3">
    <source>
        <dbReference type="EMBL" id="MCG4764038.1"/>
    </source>
</evidence>
<comment type="caution">
    <text evidence="3">The sequence shown here is derived from an EMBL/GenBank/DDBJ whole genome shotgun (WGS) entry which is preliminary data.</text>
</comment>
<accession>A0AAE3EYC2</accession>
<feature type="compositionally biased region" description="Acidic residues" evidence="1">
    <location>
        <begin position="155"/>
        <end position="173"/>
    </location>
</feature>
<keyword evidence="2" id="KW-0812">Transmembrane</keyword>
<feature type="compositionally biased region" description="Acidic residues" evidence="1">
    <location>
        <begin position="244"/>
        <end position="308"/>
    </location>
</feature>
<feature type="compositionally biased region" description="Basic and acidic residues" evidence="1">
    <location>
        <begin position="201"/>
        <end position="210"/>
    </location>
</feature>
<dbReference type="Proteomes" id="UP001199915">
    <property type="component" value="Unassembled WGS sequence"/>
</dbReference>
<proteinExistence type="predicted"/>
<evidence type="ECO:0000256" key="1">
    <source>
        <dbReference type="SAM" id="MobiDB-lite"/>
    </source>
</evidence>
<evidence type="ECO:0000256" key="2">
    <source>
        <dbReference type="SAM" id="Phobius"/>
    </source>
</evidence>
<name>A0AAE3EYC2_9FIRM</name>
<feature type="compositionally biased region" description="Basic and acidic residues" evidence="1">
    <location>
        <begin position="174"/>
        <end position="194"/>
    </location>
</feature>
<dbReference type="RefSeq" id="WP_238032636.1">
    <property type="nucleotide sequence ID" value="NZ_JAKNFS010000001.1"/>
</dbReference>
<feature type="region of interest" description="Disordered" evidence="1">
    <location>
        <begin position="155"/>
        <end position="310"/>
    </location>
</feature>
<gene>
    <name evidence="3" type="ORF">L0N21_00665</name>
</gene>
<dbReference type="AlphaFoldDB" id="A0AAE3EYC2"/>
<protein>
    <submittedName>
        <fullName evidence="3">Uncharacterized protein</fullName>
    </submittedName>
</protein>
<feature type="transmembrane region" description="Helical" evidence="2">
    <location>
        <begin position="130"/>
        <end position="147"/>
    </location>
</feature>
<dbReference type="EMBL" id="JAKNFS010000001">
    <property type="protein sequence ID" value="MCG4764038.1"/>
    <property type="molecule type" value="Genomic_DNA"/>
</dbReference>